<proteinExistence type="inferred from homology"/>
<evidence type="ECO:0000256" key="9">
    <source>
        <dbReference type="ARBA" id="ARBA00023136"/>
    </source>
</evidence>
<dbReference type="GO" id="GO:0002429">
    <property type="term" value="P:immune response-activating cell surface receptor signaling pathway"/>
    <property type="evidence" value="ECO:0007669"/>
    <property type="project" value="InterPro"/>
</dbReference>
<evidence type="ECO:0000256" key="1">
    <source>
        <dbReference type="ARBA" id="ARBA00004251"/>
    </source>
</evidence>
<keyword evidence="12" id="KW-0325">Glycoprotein</keyword>
<feature type="transmembrane region" description="Helical" evidence="15">
    <location>
        <begin position="340"/>
        <end position="359"/>
    </location>
</feature>
<evidence type="ECO:0000256" key="12">
    <source>
        <dbReference type="ARBA" id="ARBA00023180"/>
    </source>
</evidence>
<dbReference type="SMART" id="SM00406">
    <property type="entry name" value="IGv"/>
    <property type="match status" value="2"/>
</dbReference>
<evidence type="ECO:0000256" key="4">
    <source>
        <dbReference type="ARBA" id="ARBA00022475"/>
    </source>
</evidence>
<dbReference type="PANTHER" id="PTHR47904:SF1">
    <property type="entry name" value="NATURAL CYTOTOXICITY TRIGGERING RECEPTOR 3"/>
    <property type="match status" value="1"/>
</dbReference>
<dbReference type="InterPro" id="IPR013783">
    <property type="entry name" value="Ig-like_fold"/>
</dbReference>
<evidence type="ECO:0000256" key="5">
    <source>
        <dbReference type="ARBA" id="ARBA00022692"/>
    </source>
</evidence>
<dbReference type="GO" id="GO:0045954">
    <property type="term" value="P:positive regulation of natural killer cell mediated cytotoxicity"/>
    <property type="evidence" value="ECO:0007669"/>
    <property type="project" value="InterPro"/>
</dbReference>
<evidence type="ECO:0000256" key="3">
    <source>
        <dbReference type="ARBA" id="ARBA00019135"/>
    </source>
</evidence>
<keyword evidence="9 15" id="KW-0472">Membrane</keyword>
<organism evidence="17 18">
    <name type="scientific">Pelobates cultripes</name>
    <name type="common">Western spadefoot toad</name>
    <dbReference type="NCBI Taxonomy" id="61616"/>
    <lineage>
        <taxon>Eukaryota</taxon>
        <taxon>Metazoa</taxon>
        <taxon>Chordata</taxon>
        <taxon>Craniata</taxon>
        <taxon>Vertebrata</taxon>
        <taxon>Euteleostomi</taxon>
        <taxon>Amphibia</taxon>
        <taxon>Batrachia</taxon>
        <taxon>Anura</taxon>
        <taxon>Pelobatoidea</taxon>
        <taxon>Pelobatidae</taxon>
        <taxon>Pelobates</taxon>
    </lineage>
</organism>
<gene>
    <name evidence="17" type="ORF">PECUL_23A028926</name>
</gene>
<name>A0AAD1SUZ3_PELCU</name>
<evidence type="ECO:0000313" key="18">
    <source>
        <dbReference type="Proteomes" id="UP001295444"/>
    </source>
</evidence>
<keyword evidence="7" id="KW-0391">Immunity</keyword>
<keyword evidence="18" id="KW-1185">Reference proteome</keyword>
<evidence type="ECO:0000256" key="11">
    <source>
        <dbReference type="ARBA" id="ARBA00023170"/>
    </source>
</evidence>
<keyword evidence="4" id="KW-1003">Cell membrane</keyword>
<dbReference type="InterPro" id="IPR043226">
    <property type="entry name" value="NCR3"/>
</dbReference>
<dbReference type="SUPFAM" id="SSF48726">
    <property type="entry name" value="Immunoglobulin"/>
    <property type="match status" value="2"/>
</dbReference>
<dbReference type="Gene3D" id="2.60.40.10">
    <property type="entry name" value="Immunoglobulins"/>
    <property type="match status" value="2"/>
</dbReference>
<evidence type="ECO:0000259" key="16">
    <source>
        <dbReference type="PROSITE" id="PS50835"/>
    </source>
</evidence>
<dbReference type="InterPro" id="IPR013106">
    <property type="entry name" value="Ig_V-set"/>
</dbReference>
<evidence type="ECO:0000313" key="17">
    <source>
        <dbReference type="EMBL" id="CAH2312352.1"/>
    </source>
</evidence>
<dbReference type="Pfam" id="PF07686">
    <property type="entry name" value="V-set"/>
    <property type="match status" value="2"/>
</dbReference>
<keyword evidence="5 15" id="KW-0812">Transmembrane</keyword>
<keyword evidence="13" id="KW-0393">Immunoglobulin domain</keyword>
<dbReference type="InterPro" id="IPR036179">
    <property type="entry name" value="Ig-like_dom_sf"/>
</dbReference>
<dbReference type="SMART" id="SM00409">
    <property type="entry name" value="IG"/>
    <property type="match status" value="2"/>
</dbReference>
<dbReference type="EMBL" id="OW240919">
    <property type="protein sequence ID" value="CAH2312352.1"/>
    <property type="molecule type" value="Genomic_DNA"/>
</dbReference>
<dbReference type="GO" id="GO:0005886">
    <property type="term" value="C:plasma membrane"/>
    <property type="evidence" value="ECO:0007669"/>
    <property type="project" value="UniProtKB-SubCell"/>
</dbReference>
<keyword evidence="10" id="KW-1015">Disulfide bond</keyword>
<evidence type="ECO:0000256" key="6">
    <source>
        <dbReference type="ARBA" id="ARBA00022729"/>
    </source>
</evidence>
<reference evidence="17" key="1">
    <citation type="submission" date="2022-03" db="EMBL/GenBank/DDBJ databases">
        <authorList>
            <person name="Alioto T."/>
            <person name="Alioto T."/>
            <person name="Gomez Garrido J."/>
        </authorList>
    </citation>
    <scope>NUCLEOTIDE SEQUENCE</scope>
</reference>
<protein>
    <recommendedName>
        <fullName evidence="3">Natural cytotoxicity triggering receptor 3</fullName>
    </recommendedName>
    <alternativeName>
        <fullName evidence="14">Natural killer cell p30-related protein</fullName>
    </alternativeName>
</protein>
<dbReference type="Proteomes" id="UP001295444">
    <property type="component" value="Chromosome 08"/>
</dbReference>
<dbReference type="AlphaFoldDB" id="A0AAD1SUZ3"/>
<keyword evidence="8 15" id="KW-1133">Transmembrane helix</keyword>
<sequence>MEHIPKIHPVTALPGSSSSSRQTNAFLIYLVLFTDVDSHSYRMGTIKLLFALGALKVVLMQNIHVSQTPKVVTENGSTVTLQCGYTLRNTDMPKYGWYSWSRHMISGQEVSNVSEYFSGRVSKVSPVDFISKRVADIHLHRVVVSDTGVYFCEIYLHTINIMITGQGHGTFLLVTAPKSPSPKHSNAMLNAQRVQSTTLPSIMEYNITEALLQSIQVSQIPKVVTENGSTVTLQCGYTLTSTDIPKYGWYSWSRHMASGSEVSNVSESFSGRVSKVSPDDFIIKRVADIHLHGVDVSDTGLYFCEIYLQTSIMMTGQGHGTFLLVTDHPKDFSITKLSKIKITVGALVLVTILSTILYFERRKALSKKLVVI</sequence>
<keyword evidence="11 17" id="KW-0675">Receptor</keyword>
<feature type="domain" description="Ig-like" evidence="16">
    <location>
        <begin position="61"/>
        <end position="154"/>
    </location>
</feature>
<evidence type="ECO:0000256" key="8">
    <source>
        <dbReference type="ARBA" id="ARBA00022989"/>
    </source>
</evidence>
<evidence type="ECO:0000256" key="15">
    <source>
        <dbReference type="SAM" id="Phobius"/>
    </source>
</evidence>
<evidence type="ECO:0000256" key="2">
    <source>
        <dbReference type="ARBA" id="ARBA00006531"/>
    </source>
</evidence>
<accession>A0AAD1SUZ3</accession>
<feature type="domain" description="Ig-like" evidence="16">
    <location>
        <begin position="200"/>
        <end position="315"/>
    </location>
</feature>
<keyword evidence="6" id="KW-0732">Signal</keyword>
<dbReference type="PANTHER" id="PTHR47904">
    <property type="entry name" value="NATURAL CYTOTOXICITY TRIGGERING RECEPTOR 3"/>
    <property type="match status" value="1"/>
</dbReference>
<evidence type="ECO:0000256" key="14">
    <source>
        <dbReference type="ARBA" id="ARBA00032296"/>
    </source>
</evidence>
<dbReference type="PROSITE" id="PS50835">
    <property type="entry name" value="IG_LIKE"/>
    <property type="match status" value="2"/>
</dbReference>
<evidence type="ECO:0000256" key="13">
    <source>
        <dbReference type="ARBA" id="ARBA00023319"/>
    </source>
</evidence>
<evidence type="ECO:0000256" key="7">
    <source>
        <dbReference type="ARBA" id="ARBA00022859"/>
    </source>
</evidence>
<comment type="similarity">
    <text evidence="2">Belongs to the natural cytotoxicity receptor (NCR) family.</text>
</comment>
<dbReference type="InterPro" id="IPR007110">
    <property type="entry name" value="Ig-like_dom"/>
</dbReference>
<comment type="subcellular location">
    <subcellularLocation>
        <location evidence="1">Cell membrane</location>
        <topology evidence="1">Single-pass type I membrane protein</topology>
    </subcellularLocation>
</comment>
<dbReference type="InterPro" id="IPR003599">
    <property type="entry name" value="Ig_sub"/>
</dbReference>
<evidence type="ECO:0000256" key="10">
    <source>
        <dbReference type="ARBA" id="ARBA00023157"/>
    </source>
</evidence>